<dbReference type="PANTHER" id="PTHR12318">
    <property type="entry name" value="TESTOSTERONE-REGULATED PROTEIN RP2"/>
    <property type="match status" value="1"/>
</dbReference>
<proteinExistence type="predicted"/>
<dbReference type="SUPFAM" id="SSF55811">
    <property type="entry name" value="Nudix"/>
    <property type="match status" value="1"/>
</dbReference>
<evidence type="ECO:0000313" key="7">
    <source>
        <dbReference type="EMBL" id="NAZ18057.1"/>
    </source>
</evidence>
<dbReference type="Gene3D" id="3.90.79.10">
    <property type="entry name" value="Nucleoside Triphosphate Pyrophosphohydrolase"/>
    <property type="match status" value="1"/>
</dbReference>
<feature type="non-terminal residue" evidence="7">
    <location>
        <position position="76"/>
    </location>
</feature>
<dbReference type="Proteomes" id="UP000477543">
    <property type="component" value="Unassembled WGS sequence"/>
</dbReference>
<comment type="cofactor">
    <cofactor evidence="2">
        <name>Mg(2+)</name>
        <dbReference type="ChEBI" id="CHEBI:18420"/>
    </cofactor>
</comment>
<keyword evidence="6" id="KW-0464">Manganese</keyword>
<keyword evidence="5" id="KW-0460">Magnesium</keyword>
<organism evidence="7 8">
    <name type="scientific">Glutamicibacter soli</name>
    <dbReference type="NCBI Taxonomy" id="453836"/>
    <lineage>
        <taxon>Bacteria</taxon>
        <taxon>Bacillati</taxon>
        <taxon>Actinomycetota</taxon>
        <taxon>Actinomycetes</taxon>
        <taxon>Micrococcales</taxon>
        <taxon>Micrococcaceae</taxon>
        <taxon>Glutamicibacter</taxon>
    </lineage>
</organism>
<keyword evidence="3" id="KW-0479">Metal-binding</keyword>
<dbReference type="GO" id="GO:0016818">
    <property type="term" value="F:hydrolase activity, acting on acid anhydrides, in phosphorus-containing anhydrides"/>
    <property type="evidence" value="ECO:0007669"/>
    <property type="project" value="InterPro"/>
</dbReference>
<dbReference type="EMBL" id="WYDN01000171">
    <property type="protein sequence ID" value="NAZ18057.1"/>
    <property type="molecule type" value="Genomic_DNA"/>
</dbReference>
<dbReference type="InterPro" id="IPR039121">
    <property type="entry name" value="NUDT19"/>
</dbReference>
<protein>
    <submittedName>
        <fullName evidence="7">DNA mismatch repair protein MutT</fullName>
    </submittedName>
</protein>
<dbReference type="AlphaFoldDB" id="A0A6L9GA39"/>
<dbReference type="PANTHER" id="PTHR12318:SF0">
    <property type="entry name" value="ACYL-COENZYME A DIPHOSPHATASE NUDT19"/>
    <property type="match status" value="1"/>
</dbReference>
<evidence type="ECO:0000313" key="8">
    <source>
        <dbReference type="Proteomes" id="UP000477543"/>
    </source>
</evidence>
<evidence type="ECO:0000256" key="6">
    <source>
        <dbReference type="ARBA" id="ARBA00023211"/>
    </source>
</evidence>
<accession>A0A6L9GA39</accession>
<evidence type="ECO:0000256" key="2">
    <source>
        <dbReference type="ARBA" id="ARBA00001946"/>
    </source>
</evidence>
<name>A0A6L9GA39_9MICC</name>
<keyword evidence="4" id="KW-0378">Hydrolase</keyword>
<sequence>MNQADPPIRDAATVILLRRGADGPTVLMGMRGAAAVFMPSKYVFPGGAVDREDAAVGLAAGLAEPSLSRIAQEPRA</sequence>
<gene>
    <name evidence="7" type="ORF">GT020_18705</name>
</gene>
<comment type="caution">
    <text evidence="7">The sequence shown here is derived from an EMBL/GenBank/DDBJ whole genome shotgun (WGS) entry which is preliminary data.</text>
</comment>
<evidence type="ECO:0000256" key="3">
    <source>
        <dbReference type="ARBA" id="ARBA00022723"/>
    </source>
</evidence>
<evidence type="ECO:0000256" key="4">
    <source>
        <dbReference type="ARBA" id="ARBA00022801"/>
    </source>
</evidence>
<reference evidence="7 8" key="1">
    <citation type="submission" date="2020-01" db="EMBL/GenBank/DDBJ databases">
        <title>Glutamicibacter soli M275.</title>
        <authorList>
            <person name="Meng X."/>
        </authorList>
    </citation>
    <scope>NUCLEOTIDE SEQUENCE [LARGE SCALE GENOMIC DNA]</scope>
    <source>
        <strain evidence="7 8">M275</strain>
    </source>
</reference>
<dbReference type="InterPro" id="IPR015797">
    <property type="entry name" value="NUDIX_hydrolase-like_dom_sf"/>
</dbReference>
<comment type="cofactor">
    <cofactor evidence="1">
        <name>Mn(2+)</name>
        <dbReference type="ChEBI" id="CHEBI:29035"/>
    </cofactor>
</comment>
<evidence type="ECO:0000256" key="1">
    <source>
        <dbReference type="ARBA" id="ARBA00001936"/>
    </source>
</evidence>
<evidence type="ECO:0000256" key="5">
    <source>
        <dbReference type="ARBA" id="ARBA00022842"/>
    </source>
</evidence>
<dbReference type="GO" id="GO:0046872">
    <property type="term" value="F:metal ion binding"/>
    <property type="evidence" value="ECO:0007669"/>
    <property type="project" value="UniProtKB-KW"/>
</dbReference>